<name>A0A016TX39_9BILA</name>
<sequence length="30" mass="3444">LAFFETQIFQGKSWATCITEITQDKRVNAP</sequence>
<accession>A0A016TX39</accession>
<keyword evidence="2" id="KW-1185">Reference proteome</keyword>
<protein>
    <submittedName>
        <fullName evidence="1">Uncharacterized protein</fullName>
    </submittedName>
</protein>
<proteinExistence type="predicted"/>
<evidence type="ECO:0000313" key="2">
    <source>
        <dbReference type="Proteomes" id="UP000024635"/>
    </source>
</evidence>
<feature type="non-terminal residue" evidence="1">
    <location>
        <position position="1"/>
    </location>
</feature>
<reference evidence="2" key="1">
    <citation type="journal article" date="2015" name="Nat. Genet.">
        <title>The genome and transcriptome of the zoonotic hookworm Ancylostoma ceylanicum identify infection-specific gene families.</title>
        <authorList>
            <person name="Schwarz E.M."/>
            <person name="Hu Y."/>
            <person name="Antoshechkin I."/>
            <person name="Miller M.M."/>
            <person name="Sternberg P.W."/>
            <person name="Aroian R.V."/>
        </authorList>
    </citation>
    <scope>NUCLEOTIDE SEQUENCE</scope>
    <source>
        <strain evidence="2">HY135</strain>
    </source>
</reference>
<dbReference type="EMBL" id="JARK01001406">
    <property type="protein sequence ID" value="EYC07380.1"/>
    <property type="molecule type" value="Genomic_DNA"/>
</dbReference>
<dbReference type="Proteomes" id="UP000024635">
    <property type="component" value="Unassembled WGS sequence"/>
</dbReference>
<organism evidence="1 2">
    <name type="scientific">Ancylostoma ceylanicum</name>
    <dbReference type="NCBI Taxonomy" id="53326"/>
    <lineage>
        <taxon>Eukaryota</taxon>
        <taxon>Metazoa</taxon>
        <taxon>Ecdysozoa</taxon>
        <taxon>Nematoda</taxon>
        <taxon>Chromadorea</taxon>
        <taxon>Rhabditida</taxon>
        <taxon>Rhabditina</taxon>
        <taxon>Rhabditomorpha</taxon>
        <taxon>Strongyloidea</taxon>
        <taxon>Ancylostomatidae</taxon>
        <taxon>Ancylostomatinae</taxon>
        <taxon>Ancylostoma</taxon>
    </lineage>
</organism>
<evidence type="ECO:0000313" key="1">
    <source>
        <dbReference type="EMBL" id="EYC07380.1"/>
    </source>
</evidence>
<comment type="caution">
    <text evidence="1">The sequence shown here is derived from an EMBL/GenBank/DDBJ whole genome shotgun (WGS) entry which is preliminary data.</text>
</comment>
<gene>
    <name evidence="1" type="primary">Acey_s0070.g404</name>
    <name evidence="1" type="ORF">Y032_0070g404</name>
</gene>
<dbReference type="AlphaFoldDB" id="A0A016TX39"/>